<feature type="compositionally biased region" description="Basic and acidic residues" evidence="1">
    <location>
        <begin position="138"/>
        <end position="151"/>
    </location>
</feature>
<sequence>MKRRIWIGLIVIVLGLLSACGNSEKETESEPEELHVLRVDFDLPEHAEVNETVLLKAVVSYGEEAVKDANEVQFEYWEQGKEKDSKTINAKNNADGTYTAEVTFDKDGIYEIYAHTTARDMHSMPKKSITVGNGAAATHDEGHEEGHEHSSTEGFSMHFEKPDSVKQNQKVPLTVHLQLDDQPLVAANVRYEIYQDGSEKHDWVDAKEAKSGEYSSAHSFTETGKYTIVIHVTNDDGLHEHQEQEIEVVK</sequence>
<reference evidence="3" key="1">
    <citation type="submission" date="2021-03" db="EMBL/GenBank/DDBJ databases">
        <title>Antimicrobial resistance genes in bacteria isolated from Japanese honey, and their potential for conferring macrolide and lincosamide resistance in the American foulbrood pathogen Paenibacillus larvae.</title>
        <authorList>
            <person name="Okamoto M."/>
            <person name="Kumagai M."/>
            <person name="Kanamori H."/>
            <person name="Takamatsu D."/>
        </authorList>
    </citation>
    <scope>NUCLEOTIDE SEQUENCE</scope>
    <source>
        <strain evidence="3">J43TS3</strain>
    </source>
</reference>
<dbReference type="InterPro" id="IPR035986">
    <property type="entry name" value="PKD_dom_sf"/>
</dbReference>
<evidence type="ECO:0000313" key="3">
    <source>
        <dbReference type="EMBL" id="GIO27333.1"/>
    </source>
</evidence>
<evidence type="ECO:0000259" key="2">
    <source>
        <dbReference type="Pfam" id="PF13115"/>
    </source>
</evidence>
<evidence type="ECO:0000256" key="1">
    <source>
        <dbReference type="SAM" id="MobiDB-lite"/>
    </source>
</evidence>
<dbReference type="EMBL" id="BORP01000003">
    <property type="protein sequence ID" value="GIO27333.1"/>
    <property type="molecule type" value="Genomic_DNA"/>
</dbReference>
<dbReference type="Pfam" id="PF13115">
    <property type="entry name" value="YtkA"/>
    <property type="match status" value="2"/>
</dbReference>
<organism evidence="3 4">
    <name type="scientific">Ornithinibacillus bavariensis</name>
    <dbReference type="NCBI Taxonomy" id="545502"/>
    <lineage>
        <taxon>Bacteria</taxon>
        <taxon>Bacillati</taxon>
        <taxon>Bacillota</taxon>
        <taxon>Bacilli</taxon>
        <taxon>Bacillales</taxon>
        <taxon>Bacillaceae</taxon>
        <taxon>Ornithinibacillus</taxon>
    </lineage>
</organism>
<feature type="region of interest" description="Disordered" evidence="1">
    <location>
        <begin position="135"/>
        <end position="156"/>
    </location>
</feature>
<dbReference type="PROSITE" id="PS51257">
    <property type="entry name" value="PROKAR_LIPOPROTEIN"/>
    <property type="match status" value="1"/>
</dbReference>
<evidence type="ECO:0000313" key="4">
    <source>
        <dbReference type="Proteomes" id="UP000676917"/>
    </source>
</evidence>
<dbReference type="AlphaFoldDB" id="A0A919XB32"/>
<dbReference type="Gene3D" id="2.60.40.10">
    <property type="entry name" value="Immunoglobulins"/>
    <property type="match status" value="1"/>
</dbReference>
<dbReference type="InterPro" id="IPR032693">
    <property type="entry name" value="YtkA-like_dom"/>
</dbReference>
<dbReference type="RefSeq" id="WP_212920822.1">
    <property type="nucleotide sequence ID" value="NZ_BORP01000003.1"/>
</dbReference>
<keyword evidence="4" id="KW-1185">Reference proteome</keyword>
<comment type="caution">
    <text evidence="3">The sequence shown here is derived from an EMBL/GenBank/DDBJ whole genome shotgun (WGS) entry which is preliminary data.</text>
</comment>
<feature type="domain" description="YtkA-like" evidence="2">
    <location>
        <begin position="153"/>
        <end position="231"/>
    </location>
</feature>
<dbReference type="Proteomes" id="UP000676917">
    <property type="component" value="Unassembled WGS sequence"/>
</dbReference>
<name>A0A919XB32_9BACI</name>
<accession>A0A919XB32</accession>
<protein>
    <recommendedName>
        <fullName evidence="2">YtkA-like domain-containing protein</fullName>
    </recommendedName>
</protein>
<dbReference type="SUPFAM" id="SSF49299">
    <property type="entry name" value="PKD domain"/>
    <property type="match status" value="1"/>
</dbReference>
<proteinExistence type="predicted"/>
<gene>
    <name evidence="3" type="ORF">J43TS3_19440</name>
</gene>
<feature type="domain" description="YtkA-like" evidence="2">
    <location>
        <begin position="36"/>
        <end position="115"/>
    </location>
</feature>
<dbReference type="InterPro" id="IPR013783">
    <property type="entry name" value="Ig-like_fold"/>
</dbReference>